<evidence type="ECO:0000313" key="7">
    <source>
        <dbReference type="Proteomes" id="UP000694545"/>
    </source>
</evidence>
<evidence type="ECO:0000256" key="1">
    <source>
        <dbReference type="ARBA" id="ARBA00009887"/>
    </source>
</evidence>
<feature type="compositionally biased region" description="Basic and acidic residues" evidence="5">
    <location>
        <begin position="137"/>
        <end position="148"/>
    </location>
</feature>
<comment type="similarity">
    <text evidence="1">Belongs to the Flattop family.</text>
</comment>
<sequence>SVPPLLVLQYEDAYVARKLQNWNLPRVFKEHPSAHEGYTQFIANDRGHLLPSVPRSKASPWGTYLGTWDMPLKIPPAKVNLTSRSVDAAAHLIEWIGKSTALDTACNGFRPQVIGKVKRIQRATSPLPNSHPNQKNIPDRPSSRESALRRAASAEASPAGWPKSLEGKSKGVSTPELLASYRTGSMEANPRRARSPEAPPSSRPATKASQALETQKGLVEPEMDRRERGGLARPLSCPEEQLS</sequence>
<dbReference type="PANTHER" id="PTHR34639">
    <property type="entry name" value="PROTEIN FLATTOP"/>
    <property type="match status" value="1"/>
</dbReference>
<dbReference type="Pfam" id="PF22611">
    <property type="entry name" value="CFAP126"/>
    <property type="match status" value="1"/>
</dbReference>
<accession>A0A8D2J6A2</accession>
<evidence type="ECO:0000256" key="3">
    <source>
        <dbReference type="ARBA" id="ARBA00033306"/>
    </source>
</evidence>
<name>A0A8D2J6A2_VARKO</name>
<comment type="function">
    <text evidence="4">Microtubule inner protein (MIP) part of the dynein-decorated doublet microtubules (DMTs) in cilia axoneme. Acts as a regulator of cilium basal body docking and positioning in mono- and multiciliated cells. Regulates basal body docking and cilia formation in multiciliated lung cells. Regulates kinocilium positioning and stereocilia bundle morphogenesis in the inner ear.</text>
</comment>
<organism evidence="6 7">
    <name type="scientific">Varanus komodoensis</name>
    <name type="common">Komodo dragon</name>
    <dbReference type="NCBI Taxonomy" id="61221"/>
    <lineage>
        <taxon>Eukaryota</taxon>
        <taxon>Metazoa</taxon>
        <taxon>Chordata</taxon>
        <taxon>Craniata</taxon>
        <taxon>Vertebrata</taxon>
        <taxon>Euteleostomi</taxon>
        <taxon>Lepidosauria</taxon>
        <taxon>Squamata</taxon>
        <taxon>Bifurcata</taxon>
        <taxon>Unidentata</taxon>
        <taxon>Episquamata</taxon>
        <taxon>Toxicofera</taxon>
        <taxon>Anguimorpha</taxon>
        <taxon>Paleoanguimorpha</taxon>
        <taxon>Varanoidea</taxon>
        <taxon>Varanidae</taxon>
        <taxon>Varanus</taxon>
    </lineage>
</organism>
<evidence type="ECO:0000256" key="5">
    <source>
        <dbReference type="SAM" id="MobiDB-lite"/>
    </source>
</evidence>
<reference evidence="6" key="2">
    <citation type="submission" date="2025-09" db="UniProtKB">
        <authorList>
            <consortium name="Ensembl"/>
        </authorList>
    </citation>
    <scope>IDENTIFICATION</scope>
</reference>
<evidence type="ECO:0000256" key="4">
    <source>
        <dbReference type="ARBA" id="ARBA00045261"/>
    </source>
</evidence>
<proteinExistence type="inferred from homology"/>
<keyword evidence="7" id="KW-1185">Reference proteome</keyword>
<dbReference type="CDD" id="cd23705">
    <property type="entry name" value="Flattop"/>
    <property type="match status" value="1"/>
</dbReference>
<reference evidence="6" key="1">
    <citation type="submission" date="2025-08" db="UniProtKB">
        <authorList>
            <consortium name="Ensembl"/>
        </authorList>
    </citation>
    <scope>IDENTIFICATION</scope>
</reference>
<evidence type="ECO:0000313" key="6">
    <source>
        <dbReference type="Ensembl" id="ENSVKKP00000007804.1"/>
    </source>
</evidence>
<dbReference type="Ensembl" id="ENSVKKT00000008007.1">
    <property type="protein sequence ID" value="ENSVKKP00000007804.1"/>
    <property type="gene ID" value="ENSVKKG00000005579.1"/>
</dbReference>
<dbReference type="GO" id="GO:0044782">
    <property type="term" value="P:cilium organization"/>
    <property type="evidence" value="ECO:0007669"/>
    <property type="project" value="TreeGrafter"/>
</dbReference>
<feature type="compositionally biased region" description="Low complexity" evidence="5">
    <location>
        <begin position="149"/>
        <end position="159"/>
    </location>
</feature>
<evidence type="ECO:0000256" key="2">
    <source>
        <dbReference type="ARBA" id="ARBA00019181"/>
    </source>
</evidence>
<dbReference type="InterPro" id="IPR038797">
    <property type="entry name" value="Fltp"/>
</dbReference>
<dbReference type="PANTHER" id="PTHR34639:SF1">
    <property type="entry name" value="PROTEIN FLATTOP"/>
    <property type="match status" value="1"/>
</dbReference>
<feature type="region of interest" description="Disordered" evidence="5">
    <location>
        <begin position="123"/>
        <end position="243"/>
    </location>
</feature>
<dbReference type="OMA" id="HFSSGQY"/>
<feature type="compositionally biased region" description="Polar residues" evidence="5">
    <location>
        <begin position="123"/>
        <end position="136"/>
    </location>
</feature>
<dbReference type="Proteomes" id="UP000694545">
    <property type="component" value="Unplaced"/>
</dbReference>
<protein>
    <recommendedName>
        <fullName evidence="2">Protein Flattop</fullName>
    </recommendedName>
    <alternativeName>
        <fullName evidence="3">Cilia- and flagella-associated protein 126</fullName>
    </alternativeName>
</protein>
<dbReference type="GO" id="GO:0036064">
    <property type="term" value="C:ciliary basal body"/>
    <property type="evidence" value="ECO:0007669"/>
    <property type="project" value="TreeGrafter"/>
</dbReference>
<dbReference type="AlphaFoldDB" id="A0A8D2J6A2"/>